<feature type="domain" description="DNA polymerase III subunit delta C-terminal" evidence="11">
    <location>
        <begin position="214"/>
        <end position="328"/>
    </location>
</feature>
<keyword evidence="13" id="KW-1185">Reference proteome</keyword>
<proteinExistence type="inferred from homology"/>
<keyword evidence="5" id="KW-0235">DNA replication</keyword>
<dbReference type="EC" id="2.7.7.7" evidence="1 9"/>
<gene>
    <name evidence="12" type="primary">holA</name>
    <name evidence="12" type="ORF">ACFOND_03745</name>
</gene>
<dbReference type="CDD" id="cd18138">
    <property type="entry name" value="HLD_clamp_pol_III_delta"/>
    <property type="match status" value="1"/>
</dbReference>
<dbReference type="Pfam" id="PF14840">
    <property type="entry name" value="DNA_pol3_delt_C"/>
    <property type="match status" value="1"/>
</dbReference>
<evidence type="ECO:0000259" key="10">
    <source>
        <dbReference type="Pfam" id="PF06144"/>
    </source>
</evidence>
<dbReference type="InterPro" id="IPR032780">
    <property type="entry name" value="DNA_pol3_delt_C"/>
</dbReference>
<evidence type="ECO:0000313" key="12">
    <source>
        <dbReference type="EMBL" id="MFC3700743.1"/>
    </source>
</evidence>
<sequence length="339" mass="37610">MKLSVAQLSTQLNQSALPPVIWLSGDEPLLVIEASDLVRASAKQAGITERKVIEVDAKFDGAELIASNQSMSLFGDRELIELRLTSKFNDKGRKALMEYIETANPDNCLLIISDRIEAAQSKAKWFNKLVEAGWWVPIWPIEHHQLGGWLKQRFAQMNLTADQDAIALMVERIDGNLLAAKQEIEKLALLTDNQNITAETVLASVSDSSRYTVFDLASAMLSGDLTRSLKILSGLRGEGVEPPIVLWLLTRELRLVIELAEAGPQGLASAFKRLRVFDKRQNDYRQALNRASLVHYQQCLLACSEIDAMIKGQIKADPWDKLSELTVAVSAPQIAAYSL</sequence>
<dbReference type="NCBIfam" id="TIGR01128">
    <property type="entry name" value="holA"/>
    <property type="match status" value="1"/>
</dbReference>
<comment type="caution">
    <text evidence="12">The sequence shown here is derived from an EMBL/GenBank/DDBJ whole genome shotgun (WGS) entry which is preliminary data.</text>
</comment>
<evidence type="ECO:0000313" key="13">
    <source>
        <dbReference type="Proteomes" id="UP001595710"/>
    </source>
</evidence>
<evidence type="ECO:0000256" key="9">
    <source>
        <dbReference type="NCBIfam" id="TIGR01128"/>
    </source>
</evidence>
<dbReference type="Gene3D" id="1.10.8.60">
    <property type="match status" value="1"/>
</dbReference>
<evidence type="ECO:0000259" key="11">
    <source>
        <dbReference type="Pfam" id="PF14840"/>
    </source>
</evidence>
<dbReference type="InterPro" id="IPR027417">
    <property type="entry name" value="P-loop_NTPase"/>
</dbReference>
<keyword evidence="6" id="KW-0239">DNA-directed DNA polymerase</keyword>
<dbReference type="PANTHER" id="PTHR34388:SF1">
    <property type="entry name" value="DNA POLYMERASE III SUBUNIT DELTA"/>
    <property type="match status" value="1"/>
</dbReference>
<reference evidence="13" key="1">
    <citation type="journal article" date="2019" name="Int. J. Syst. Evol. Microbiol.">
        <title>The Global Catalogue of Microorganisms (GCM) 10K type strain sequencing project: providing services to taxonomists for standard genome sequencing and annotation.</title>
        <authorList>
            <consortium name="The Broad Institute Genomics Platform"/>
            <consortium name="The Broad Institute Genome Sequencing Center for Infectious Disease"/>
            <person name="Wu L."/>
            <person name="Ma J."/>
        </authorList>
    </citation>
    <scope>NUCLEOTIDE SEQUENCE [LARGE SCALE GENOMIC DNA]</scope>
    <source>
        <strain evidence="13">CECT 8288</strain>
    </source>
</reference>
<evidence type="ECO:0000256" key="8">
    <source>
        <dbReference type="ARBA" id="ARBA00049244"/>
    </source>
</evidence>
<evidence type="ECO:0000256" key="4">
    <source>
        <dbReference type="ARBA" id="ARBA00022695"/>
    </source>
</evidence>
<dbReference type="PANTHER" id="PTHR34388">
    <property type="entry name" value="DNA POLYMERASE III SUBUNIT DELTA"/>
    <property type="match status" value="1"/>
</dbReference>
<evidence type="ECO:0000256" key="1">
    <source>
        <dbReference type="ARBA" id="ARBA00012417"/>
    </source>
</evidence>
<dbReference type="Gene3D" id="1.20.272.10">
    <property type="match status" value="1"/>
</dbReference>
<evidence type="ECO:0000256" key="6">
    <source>
        <dbReference type="ARBA" id="ARBA00022932"/>
    </source>
</evidence>
<organism evidence="12 13">
    <name type="scientific">Reinekea marina</name>
    <dbReference type="NCBI Taxonomy" id="1310421"/>
    <lineage>
        <taxon>Bacteria</taxon>
        <taxon>Pseudomonadati</taxon>
        <taxon>Pseudomonadota</taxon>
        <taxon>Gammaproteobacteria</taxon>
        <taxon>Oceanospirillales</taxon>
        <taxon>Saccharospirillaceae</taxon>
        <taxon>Reinekea</taxon>
    </lineage>
</organism>
<dbReference type="InterPro" id="IPR010372">
    <property type="entry name" value="DNA_pol3_delta_N"/>
</dbReference>
<dbReference type="InterPro" id="IPR008921">
    <property type="entry name" value="DNA_pol3_clamp-load_cplx_C"/>
</dbReference>
<comment type="similarity">
    <text evidence="7">Belongs to the DNA polymerase HolA subunit family.</text>
</comment>
<dbReference type="RefSeq" id="WP_377362251.1">
    <property type="nucleotide sequence ID" value="NZ_JBHRYN010000006.1"/>
</dbReference>
<comment type="catalytic activity">
    <reaction evidence="8">
        <text>DNA(n) + a 2'-deoxyribonucleoside 5'-triphosphate = DNA(n+1) + diphosphate</text>
        <dbReference type="Rhea" id="RHEA:22508"/>
        <dbReference type="Rhea" id="RHEA-COMP:17339"/>
        <dbReference type="Rhea" id="RHEA-COMP:17340"/>
        <dbReference type="ChEBI" id="CHEBI:33019"/>
        <dbReference type="ChEBI" id="CHEBI:61560"/>
        <dbReference type="ChEBI" id="CHEBI:173112"/>
        <dbReference type="EC" id="2.7.7.7"/>
    </reaction>
</comment>
<dbReference type="SUPFAM" id="SSF48019">
    <property type="entry name" value="post-AAA+ oligomerization domain-like"/>
    <property type="match status" value="1"/>
</dbReference>
<dbReference type="Pfam" id="PF06144">
    <property type="entry name" value="DNA_pol3_delta"/>
    <property type="match status" value="1"/>
</dbReference>
<keyword evidence="4 12" id="KW-0548">Nucleotidyltransferase</keyword>
<accession>A0ABV7WQN2</accession>
<dbReference type="GO" id="GO:0003887">
    <property type="term" value="F:DNA-directed DNA polymerase activity"/>
    <property type="evidence" value="ECO:0007669"/>
    <property type="project" value="UniProtKB-EC"/>
</dbReference>
<evidence type="ECO:0000256" key="7">
    <source>
        <dbReference type="ARBA" id="ARBA00034754"/>
    </source>
</evidence>
<dbReference type="Proteomes" id="UP001595710">
    <property type="component" value="Unassembled WGS sequence"/>
</dbReference>
<feature type="domain" description="DNA polymerase III delta N-terminal" evidence="10">
    <location>
        <begin position="23"/>
        <end position="131"/>
    </location>
</feature>
<dbReference type="SUPFAM" id="SSF52540">
    <property type="entry name" value="P-loop containing nucleoside triphosphate hydrolases"/>
    <property type="match status" value="1"/>
</dbReference>
<dbReference type="Gene3D" id="3.40.50.300">
    <property type="entry name" value="P-loop containing nucleotide triphosphate hydrolases"/>
    <property type="match status" value="1"/>
</dbReference>
<protein>
    <recommendedName>
        <fullName evidence="2 9">DNA polymerase III subunit delta</fullName>
        <ecNumber evidence="1 9">2.7.7.7</ecNumber>
    </recommendedName>
</protein>
<evidence type="ECO:0000256" key="3">
    <source>
        <dbReference type="ARBA" id="ARBA00022679"/>
    </source>
</evidence>
<dbReference type="EMBL" id="JBHRYN010000006">
    <property type="protein sequence ID" value="MFC3700743.1"/>
    <property type="molecule type" value="Genomic_DNA"/>
</dbReference>
<evidence type="ECO:0000256" key="2">
    <source>
        <dbReference type="ARBA" id="ARBA00017703"/>
    </source>
</evidence>
<name>A0ABV7WQN2_9GAMM</name>
<dbReference type="InterPro" id="IPR005790">
    <property type="entry name" value="DNA_polIII_delta"/>
</dbReference>
<evidence type="ECO:0000256" key="5">
    <source>
        <dbReference type="ARBA" id="ARBA00022705"/>
    </source>
</evidence>
<keyword evidence="3 12" id="KW-0808">Transferase</keyword>